<dbReference type="SMART" id="SM00830">
    <property type="entry name" value="CM_2"/>
    <property type="match status" value="1"/>
</dbReference>
<feature type="domain" description="Major facilitator superfamily (MFS) profile" evidence="8">
    <location>
        <begin position="8"/>
        <end position="388"/>
    </location>
</feature>
<dbReference type="GO" id="GO:0022857">
    <property type="term" value="F:transmembrane transporter activity"/>
    <property type="evidence" value="ECO:0007669"/>
    <property type="project" value="InterPro"/>
</dbReference>
<dbReference type="InterPro" id="IPR036979">
    <property type="entry name" value="CM_dom_sf"/>
</dbReference>
<feature type="transmembrane region" description="Helical" evidence="7">
    <location>
        <begin position="97"/>
        <end position="120"/>
    </location>
</feature>
<reference evidence="11" key="1">
    <citation type="submission" date="2018-12" db="EMBL/GenBank/DDBJ databases">
        <title>A new species of lactobacillus.</title>
        <authorList>
            <person name="Jian Y."/>
            <person name="Xin L."/>
            <person name="Hong Z.J."/>
            <person name="Ming L.Z."/>
            <person name="Hong X.Z."/>
        </authorList>
    </citation>
    <scope>NUCLEOTIDE SEQUENCE [LARGE SCALE GENOMIC DNA]</scope>
    <source>
        <strain evidence="11">HSLZ-75</strain>
    </source>
</reference>
<feature type="transmembrane region" description="Helical" evidence="7">
    <location>
        <begin position="334"/>
        <end position="355"/>
    </location>
</feature>
<feature type="transmembrane region" description="Helical" evidence="7">
    <location>
        <begin position="158"/>
        <end position="182"/>
    </location>
</feature>
<feature type="transmembrane region" description="Helical" evidence="7">
    <location>
        <begin position="42"/>
        <end position="61"/>
    </location>
</feature>
<name>A0A4P6ZKL1_9LACO</name>
<dbReference type="InterPro" id="IPR036263">
    <property type="entry name" value="Chorismate_II_sf"/>
</dbReference>
<keyword evidence="5 7" id="KW-1133">Transmembrane helix</keyword>
<evidence type="ECO:0000256" key="4">
    <source>
        <dbReference type="ARBA" id="ARBA00022692"/>
    </source>
</evidence>
<dbReference type="AlphaFoldDB" id="A0A4P6ZKL1"/>
<evidence type="ECO:0000256" key="2">
    <source>
        <dbReference type="ARBA" id="ARBA00008335"/>
    </source>
</evidence>
<dbReference type="PANTHER" id="PTHR23514">
    <property type="entry name" value="BYPASS OF STOP CODON PROTEIN 6"/>
    <property type="match status" value="1"/>
</dbReference>
<accession>A0A4P6ZKL1</accession>
<feature type="domain" description="Chorismate mutase" evidence="9">
    <location>
        <begin position="384"/>
        <end position="474"/>
    </location>
</feature>
<dbReference type="EMBL" id="CP034726">
    <property type="protein sequence ID" value="QBP18315.1"/>
    <property type="molecule type" value="Genomic_DNA"/>
</dbReference>
<keyword evidence="4 7" id="KW-0812">Transmembrane</keyword>
<dbReference type="InterPro" id="IPR002701">
    <property type="entry name" value="CM_II_prokaryot"/>
</dbReference>
<evidence type="ECO:0000259" key="9">
    <source>
        <dbReference type="PROSITE" id="PS51168"/>
    </source>
</evidence>
<feature type="transmembrane region" description="Helical" evidence="7">
    <location>
        <begin position="132"/>
        <end position="152"/>
    </location>
</feature>
<dbReference type="Gene3D" id="1.20.59.10">
    <property type="entry name" value="Chorismate mutase"/>
    <property type="match status" value="1"/>
</dbReference>
<dbReference type="PROSITE" id="PS51168">
    <property type="entry name" value="CHORISMATE_MUT_2"/>
    <property type="match status" value="1"/>
</dbReference>
<evidence type="ECO:0000256" key="3">
    <source>
        <dbReference type="ARBA" id="ARBA00022448"/>
    </source>
</evidence>
<keyword evidence="6 7" id="KW-0472">Membrane</keyword>
<sequence>MKTKNFRLKLGLFLNYLVHGCGLIILTQNLDSLAKNWHSTLATASFILSGLGIGRILAYLIMGYISDKFSRKLTLMIGMFTYLIFFVVTPLNHSLVIAYGLAILAGIANSALDSATYPLFTELGSKSSSDNILIKAFMSVGEFSLPLLIIFLNAHQLWFGLSFLFPTVFLVFNIFNIITLKFPNVKKTEQVQSKSSVKLNKFSKTLVTAALLVYGYTSMGIMIWFTQWITIFAKKIQFSDWVSHFLLSAYSVGSIVGVITTFLVMRHFNVRNGWFLLSNLIGTVALIIVIISRIPAISMVASIVFGFSVAGGLMQIALNILLSIFPKHKGIFTAIYFIFGSIASFTVPIITGKFIGLGTQNILDGDVIMGLLGIISAIIVFLLFPKTSSLNQARLEINSIDNRLTKLLNKRFATVHFVGQLKKQQHLATEDKGREAQVLKGIGKMSKPQAISPYNQAIVQNIMNNSKKYEDFLKKNKNNK</sequence>
<dbReference type="Proteomes" id="UP000294321">
    <property type="component" value="Chromosome"/>
</dbReference>
<proteinExistence type="inferred from homology"/>
<dbReference type="PANTHER" id="PTHR23514:SF3">
    <property type="entry name" value="BYPASS OF STOP CODON PROTEIN 6"/>
    <property type="match status" value="1"/>
</dbReference>
<evidence type="ECO:0000313" key="11">
    <source>
        <dbReference type="Proteomes" id="UP000294321"/>
    </source>
</evidence>
<dbReference type="InterPro" id="IPR051788">
    <property type="entry name" value="MFS_Transporter"/>
</dbReference>
<dbReference type="SUPFAM" id="SSF48600">
    <property type="entry name" value="Chorismate mutase II"/>
    <property type="match status" value="1"/>
</dbReference>
<dbReference type="SUPFAM" id="SSF103473">
    <property type="entry name" value="MFS general substrate transporter"/>
    <property type="match status" value="1"/>
</dbReference>
<feature type="transmembrane region" description="Helical" evidence="7">
    <location>
        <begin position="245"/>
        <end position="265"/>
    </location>
</feature>
<dbReference type="Pfam" id="PF01817">
    <property type="entry name" value="CM_2"/>
    <property type="match status" value="1"/>
</dbReference>
<evidence type="ECO:0000313" key="10">
    <source>
        <dbReference type="EMBL" id="QBP18315.1"/>
    </source>
</evidence>
<feature type="transmembrane region" description="Helical" evidence="7">
    <location>
        <begin position="367"/>
        <end position="384"/>
    </location>
</feature>
<feature type="transmembrane region" description="Helical" evidence="7">
    <location>
        <begin position="274"/>
        <end position="294"/>
    </location>
</feature>
<dbReference type="GO" id="GO:0004106">
    <property type="term" value="F:chorismate mutase activity"/>
    <property type="evidence" value="ECO:0007669"/>
    <property type="project" value="InterPro"/>
</dbReference>
<gene>
    <name evidence="10" type="ORF">ELX58_04005</name>
</gene>
<organism evidence="10 11">
    <name type="scientific">Acetilactobacillus jinshanensis</name>
    <dbReference type="NCBI Taxonomy" id="1720083"/>
    <lineage>
        <taxon>Bacteria</taxon>
        <taxon>Bacillati</taxon>
        <taxon>Bacillota</taxon>
        <taxon>Bacilli</taxon>
        <taxon>Lactobacillales</taxon>
        <taxon>Lactobacillaceae</taxon>
        <taxon>Acetilactobacillus</taxon>
    </lineage>
</organism>
<evidence type="ECO:0000256" key="6">
    <source>
        <dbReference type="ARBA" id="ARBA00023136"/>
    </source>
</evidence>
<dbReference type="InterPro" id="IPR020846">
    <property type="entry name" value="MFS_dom"/>
</dbReference>
<dbReference type="InterPro" id="IPR036259">
    <property type="entry name" value="MFS_trans_sf"/>
</dbReference>
<evidence type="ECO:0000256" key="7">
    <source>
        <dbReference type="SAM" id="Phobius"/>
    </source>
</evidence>
<dbReference type="OrthoDB" id="7066727at2"/>
<dbReference type="GO" id="GO:0046417">
    <property type="term" value="P:chorismate metabolic process"/>
    <property type="evidence" value="ECO:0007669"/>
    <property type="project" value="InterPro"/>
</dbReference>
<comment type="similarity">
    <text evidence="2">Belongs to the major facilitator superfamily.</text>
</comment>
<protein>
    <submittedName>
        <fullName evidence="10">MFS transporter</fullName>
    </submittedName>
</protein>
<dbReference type="KEGG" id="lji:ELX58_04005"/>
<comment type="subcellular location">
    <subcellularLocation>
        <location evidence="1">Cell membrane</location>
        <topology evidence="1">Multi-pass membrane protein</topology>
    </subcellularLocation>
</comment>
<feature type="transmembrane region" description="Helical" evidence="7">
    <location>
        <begin position="73"/>
        <end position="91"/>
    </location>
</feature>
<feature type="transmembrane region" description="Helical" evidence="7">
    <location>
        <begin position="202"/>
        <end position="225"/>
    </location>
</feature>
<dbReference type="RefSeq" id="WP_133441874.1">
    <property type="nucleotide sequence ID" value="NZ_CP034726.1"/>
</dbReference>
<dbReference type="GO" id="GO:0005886">
    <property type="term" value="C:plasma membrane"/>
    <property type="evidence" value="ECO:0007669"/>
    <property type="project" value="UniProtKB-SubCell"/>
</dbReference>
<dbReference type="Pfam" id="PF07690">
    <property type="entry name" value="MFS_1"/>
    <property type="match status" value="1"/>
</dbReference>
<keyword evidence="3" id="KW-0813">Transport</keyword>
<feature type="transmembrane region" description="Helical" evidence="7">
    <location>
        <begin position="300"/>
        <end position="322"/>
    </location>
</feature>
<evidence type="ECO:0000259" key="8">
    <source>
        <dbReference type="PROSITE" id="PS50850"/>
    </source>
</evidence>
<dbReference type="InterPro" id="IPR011701">
    <property type="entry name" value="MFS"/>
</dbReference>
<dbReference type="PROSITE" id="PS50850">
    <property type="entry name" value="MFS"/>
    <property type="match status" value="1"/>
</dbReference>
<keyword evidence="11" id="KW-1185">Reference proteome</keyword>
<evidence type="ECO:0000256" key="5">
    <source>
        <dbReference type="ARBA" id="ARBA00022989"/>
    </source>
</evidence>
<evidence type="ECO:0000256" key="1">
    <source>
        <dbReference type="ARBA" id="ARBA00004651"/>
    </source>
</evidence>
<feature type="transmembrane region" description="Helical" evidence="7">
    <location>
        <begin position="12"/>
        <end position="30"/>
    </location>
</feature>
<dbReference type="Gene3D" id="1.20.1250.20">
    <property type="entry name" value="MFS general substrate transporter like domains"/>
    <property type="match status" value="2"/>
</dbReference>